<reference evidence="2" key="1">
    <citation type="submission" date="2020-06" db="EMBL/GenBank/DDBJ databases">
        <title>Draft genomic sequecing of Geomonas sp. Red736.</title>
        <authorList>
            <person name="Itoh H."/>
            <person name="Xu Z.X."/>
            <person name="Ushijima N."/>
            <person name="Masuda Y."/>
            <person name="Shiratori Y."/>
            <person name="Senoo K."/>
        </authorList>
    </citation>
    <scope>NUCLEOTIDE SEQUENCE [LARGE SCALE GENOMIC DNA]</scope>
    <source>
        <strain evidence="2">Red736</strain>
    </source>
</reference>
<name>A0A6V8N019_9BACT</name>
<protein>
    <submittedName>
        <fullName evidence="1">Uncharacterized protein</fullName>
    </submittedName>
</protein>
<evidence type="ECO:0000313" key="1">
    <source>
        <dbReference type="EMBL" id="GFO65680.1"/>
    </source>
</evidence>
<organism evidence="1 2">
    <name type="scientific">Geomonas paludis</name>
    <dbReference type="NCBI Taxonomy" id="2740185"/>
    <lineage>
        <taxon>Bacteria</taxon>
        <taxon>Pseudomonadati</taxon>
        <taxon>Thermodesulfobacteriota</taxon>
        <taxon>Desulfuromonadia</taxon>
        <taxon>Geobacterales</taxon>
        <taxon>Geobacteraceae</taxon>
        <taxon>Geomonas</taxon>
    </lineage>
</organism>
<evidence type="ECO:0000313" key="2">
    <source>
        <dbReference type="Proteomes" id="UP000568888"/>
    </source>
</evidence>
<accession>A0A6V8N019</accession>
<sequence length="300" mass="33524">MHEGFHSDHSQRAAAETFHRTGMTEQIAEVKAKLIHNVRRNSKRYGALTSSRILTVLAKGLPGELQHGVLDAISAGALASDIRTLITPSGQLFLYSQEYMSIEDAAAKGKLEEVKHAMAEKIRRDSRVLTALSPLNSMFALFPDIKPVKICSLLNEMQTQVQYRDIKTVSAFSGELYLYCDAHITEKYAGLLVRSAVSDACSTIVDTVREESRIYPRPTRISLFTSQVYGIPAATLHPCIVRILNSPQYADIRKLVHPETEAEYLYSTLHMNEEQAFSLMNWMEEEATAGVRVPLLPQCP</sequence>
<dbReference type="AlphaFoldDB" id="A0A6V8N019"/>
<dbReference type="EMBL" id="BLXY01000011">
    <property type="protein sequence ID" value="GFO65680.1"/>
    <property type="molecule type" value="Genomic_DNA"/>
</dbReference>
<proteinExistence type="predicted"/>
<comment type="caution">
    <text evidence="1">The sequence shown here is derived from an EMBL/GenBank/DDBJ whole genome shotgun (WGS) entry which is preliminary data.</text>
</comment>
<gene>
    <name evidence="1" type="ORF">GMPD_35990</name>
</gene>
<dbReference type="Proteomes" id="UP000568888">
    <property type="component" value="Unassembled WGS sequence"/>
</dbReference>